<sequence length="268" mass="29468">MPSSSAPSSLSKKKVLVLGATGGTGKYVVSFLLEKGHSVVAVARSEEKLTALLSKIQPEPKDYSQNLVMKELSISDLNPSEMQELAEGCDSVVSCLGHTMTLQGMYQDGYFVSSVTKLVCQCMPKGCRLIVMGSEGVAKPDGSDPVRPLSERFILFLLRWLVPPHADNELVAQYLYKHQDTVDWTVVRPTDLIDGTVTEYDIFDTSEGSLFGSGVATRANVADFMVRLVLEEQATWNNTYRHAMPVLKDKVLPVAESSKVDCTEKKDR</sequence>
<proteinExistence type="predicted"/>
<dbReference type="AlphaFoldDB" id="A0A9K3K524"/>
<dbReference type="PANTHER" id="PTHR15020">
    <property type="entry name" value="FLAVIN REDUCTASE-RELATED"/>
    <property type="match status" value="1"/>
</dbReference>
<dbReference type="EMBL" id="JAGRRH010000022">
    <property type="protein sequence ID" value="KAG7344668.1"/>
    <property type="molecule type" value="Genomic_DNA"/>
</dbReference>
<organism evidence="2 5">
    <name type="scientific">Nitzschia inconspicua</name>
    <dbReference type="NCBI Taxonomy" id="303405"/>
    <lineage>
        <taxon>Eukaryota</taxon>
        <taxon>Sar</taxon>
        <taxon>Stramenopiles</taxon>
        <taxon>Ochrophyta</taxon>
        <taxon>Bacillariophyta</taxon>
        <taxon>Bacillariophyceae</taxon>
        <taxon>Bacillariophycidae</taxon>
        <taxon>Bacillariales</taxon>
        <taxon>Bacillariaceae</taxon>
        <taxon>Nitzschia</taxon>
    </lineage>
</organism>
<keyword evidence="5" id="KW-1185">Reference proteome</keyword>
<gene>
    <name evidence="3" type="ORF">IV203_022808</name>
    <name evidence="4" type="ORF">IV203_032199</name>
    <name evidence="2" type="ORF">IV203_033492</name>
</gene>
<dbReference type="Pfam" id="PF13460">
    <property type="entry name" value="NAD_binding_10"/>
    <property type="match status" value="1"/>
</dbReference>
<comment type="caution">
    <text evidence="2">The sequence shown here is derived from an EMBL/GenBank/DDBJ whole genome shotgun (WGS) entry which is preliminary data.</text>
</comment>
<dbReference type="OrthoDB" id="10254221at2759"/>
<evidence type="ECO:0000313" key="3">
    <source>
        <dbReference type="EMBL" id="KAG7337044.1"/>
    </source>
</evidence>
<dbReference type="EMBL" id="JAGRRH010000103">
    <property type="protein sequence ID" value="KAG7336894.1"/>
    <property type="molecule type" value="Genomic_DNA"/>
</dbReference>
<accession>A0A9K3K524</accession>
<evidence type="ECO:0000259" key="1">
    <source>
        <dbReference type="Pfam" id="PF13460"/>
    </source>
</evidence>
<dbReference type="EMBL" id="JAGRRH010000097">
    <property type="protein sequence ID" value="KAG7337044.1"/>
    <property type="molecule type" value="Genomic_DNA"/>
</dbReference>
<reference evidence="2" key="1">
    <citation type="journal article" date="2021" name="Sci. Rep.">
        <title>Diploid genomic architecture of Nitzschia inconspicua, an elite biomass production diatom.</title>
        <authorList>
            <person name="Oliver A."/>
            <person name="Podell S."/>
            <person name="Pinowska A."/>
            <person name="Traller J.C."/>
            <person name="Smith S.R."/>
            <person name="McClure R."/>
            <person name="Beliaev A."/>
            <person name="Bohutskyi P."/>
            <person name="Hill E.A."/>
            <person name="Rabines A."/>
            <person name="Zheng H."/>
            <person name="Allen L.Z."/>
            <person name="Kuo A."/>
            <person name="Grigoriev I.V."/>
            <person name="Allen A.E."/>
            <person name="Hazlebeck D."/>
            <person name="Allen E.E."/>
        </authorList>
    </citation>
    <scope>NUCLEOTIDE SEQUENCE</scope>
    <source>
        <strain evidence="2">Hildebrandi</strain>
    </source>
</reference>
<dbReference type="Proteomes" id="UP000693970">
    <property type="component" value="Unassembled WGS sequence"/>
</dbReference>
<evidence type="ECO:0000313" key="4">
    <source>
        <dbReference type="EMBL" id="KAG7344668.1"/>
    </source>
</evidence>
<dbReference type="InterPro" id="IPR016040">
    <property type="entry name" value="NAD(P)-bd_dom"/>
</dbReference>
<name>A0A9K3K524_9STRA</name>
<evidence type="ECO:0000313" key="2">
    <source>
        <dbReference type="EMBL" id="KAG7336894.1"/>
    </source>
</evidence>
<feature type="domain" description="NAD(P)-binding" evidence="1">
    <location>
        <begin position="19"/>
        <end position="230"/>
    </location>
</feature>
<protein>
    <submittedName>
        <fullName evidence="2">NADPH-binding protein</fullName>
    </submittedName>
</protein>
<evidence type="ECO:0000313" key="5">
    <source>
        <dbReference type="Proteomes" id="UP000693970"/>
    </source>
</evidence>
<dbReference type="PANTHER" id="PTHR15020:SF11">
    <property type="entry name" value="OS06G0360300 PROTEIN"/>
    <property type="match status" value="1"/>
</dbReference>
<reference evidence="2" key="2">
    <citation type="submission" date="2021-04" db="EMBL/GenBank/DDBJ databases">
        <authorList>
            <person name="Podell S."/>
        </authorList>
    </citation>
    <scope>NUCLEOTIDE SEQUENCE</scope>
    <source>
        <strain evidence="2">Hildebrandi</strain>
    </source>
</reference>